<dbReference type="GO" id="GO:0006310">
    <property type="term" value="P:DNA recombination"/>
    <property type="evidence" value="ECO:0007669"/>
    <property type="project" value="UniProtKB-UniRule"/>
</dbReference>
<proteinExistence type="inferred from homology"/>
<dbReference type="InterPro" id="IPR014001">
    <property type="entry name" value="Helicase_ATP-bd"/>
</dbReference>
<evidence type="ECO:0000256" key="6">
    <source>
        <dbReference type="ARBA" id="ARBA00022806"/>
    </source>
</evidence>
<keyword evidence="6 15" id="KW-0347">Helicase</keyword>
<dbReference type="Pfam" id="PF00271">
    <property type="entry name" value="Helicase_C"/>
    <property type="match status" value="1"/>
</dbReference>
<keyword evidence="5 15" id="KW-0378">Hydrolase</keyword>
<dbReference type="EC" id="5.6.2.4" evidence="13 15"/>
<keyword evidence="10 15" id="KW-0234">DNA repair</keyword>
<comment type="catalytic activity">
    <reaction evidence="12 15">
        <text>Couples ATP hydrolysis with the unwinding of duplex DNA by translocating in the 3'-5' direction.</text>
        <dbReference type="EC" id="5.6.2.4"/>
    </reaction>
</comment>
<dbReference type="NCBIfam" id="TIGR00643">
    <property type="entry name" value="recG"/>
    <property type="match status" value="1"/>
</dbReference>
<evidence type="ECO:0000259" key="16">
    <source>
        <dbReference type="PROSITE" id="PS51192"/>
    </source>
</evidence>
<evidence type="ECO:0000256" key="15">
    <source>
        <dbReference type="RuleBase" id="RU363016"/>
    </source>
</evidence>
<dbReference type="EMBL" id="VFOK01000001">
    <property type="protein sequence ID" value="TQL33764.1"/>
    <property type="molecule type" value="Genomic_DNA"/>
</dbReference>
<dbReference type="GO" id="GO:0005524">
    <property type="term" value="F:ATP binding"/>
    <property type="evidence" value="ECO:0007669"/>
    <property type="project" value="UniProtKB-KW"/>
</dbReference>
<evidence type="ECO:0000256" key="9">
    <source>
        <dbReference type="ARBA" id="ARBA00023172"/>
    </source>
</evidence>
<dbReference type="InterPro" id="IPR027417">
    <property type="entry name" value="P-loop_NTPase"/>
</dbReference>
<dbReference type="GO" id="GO:0006281">
    <property type="term" value="P:DNA repair"/>
    <property type="evidence" value="ECO:0007669"/>
    <property type="project" value="UniProtKB-UniRule"/>
</dbReference>
<dbReference type="Proteomes" id="UP000318336">
    <property type="component" value="Unassembled WGS sequence"/>
</dbReference>
<feature type="domain" description="Helicase ATP-binding" evidence="16">
    <location>
        <begin position="282"/>
        <end position="455"/>
    </location>
</feature>
<reference evidence="18 19" key="1">
    <citation type="submission" date="2019-06" db="EMBL/GenBank/DDBJ databases">
        <title>Sequencing the genomes of 1000 actinobacteria strains.</title>
        <authorList>
            <person name="Klenk H.-P."/>
        </authorList>
    </citation>
    <scope>NUCLEOTIDE SEQUENCE [LARGE SCALE GENOMIC DNA]</scope>
    <source>
        <strain evidence="18 19">DSM 24617</strain>
    </source>
</reference>
<dbReference type="InterPro" id="IPR004609">
    <property type="entry name" value="ATP-dep_DNA_helicase_RecG"/>
</dbReference>
<comment type="caution">
    <text evidence="18">The sequence shown here is derived from an EMBL/GenBank/DDBJ whole genome shotgun (WGS) entry which is preliminary data.</text>
</comment>
<sequence length="743" mass="81308">MADPITRETRLSKVVGAPAKKLATERDIVTVGDLLDFHPRRYIDVETSGRITDFALDDHVAIVATVVSGTTSRNRASRGSRFEATLVDAEDNEFSLVFFRPYGHEQALQPGRRVLARGKLGEFRRRPQLAHPTYTVLDADAEGSDLDVYAGGLVPIYKATKGITDMGLTKTLKLVLEQLEVGADAVPDHLRERRGLIDEREAYRRLHLPRTLAEVESAKQRLRYEEALVVQTVLAQRRAKYLAEQAVPRTAPKGGLLEAFDAQLPFQLTTGQREVADEIAADMARDVPMHRLLQGEVGSGKTVVALRAMLAAVDSGAQAALLAPTEVLAQQHARSIRAMLGPLAEGGMLGGSAQGTQVALLTGSMTRRQKEKVLLDITTGPVGIVIGTHALIQDEVMFADLGLVAVDEQHRFGVEQRDALRDKAVRAPHLLVMTATPIPRSIAMTVFGDMETSTLRELPRGRQPIETFVVPSTNERWMQRTWQRVAEEVARGHQAYVICPRIGEETPEDDQVLAELERAWREGTVEDGADDAEPPHDEEPPPMRGVHEVLAQLREEPALAGLRIESMHGQLPTDEKDAVMAAFASGAVDVLVATTVVEVGVDVPNATAMVILDADRFGISQLHQLRGRVGRGDAGGVCLLATRNEEAALNRLQKVAETTDGFGLADLDLSLRREGDVLGAQQSGRRSQLRMLRLKQDADLIEQARGDAGELVGDDPELLRYPGLERAVTERLDEQQVAFLERG</sequence>
<keyword evidence="11" id="KW-0413">Isomerase</keyword>
<dbReference type="Gene3D" id="2.40.50.140">
    <property type="entry name" value="Nucleic acid-binding proteins"/>
    <property type="match status" value="1"/>
</dbReference>
<dbReference type="InterPro" id="IPR012340">
    <property type="entry name" value="NA-bd_OB-fold"/>
</dbReference>
<dbReference type="PROSITE" id="PS51194">
    <property type="entry name" value="HELICASE_CTER"/>
    <property type="match status" value="1"/>
</dbReference>
<dbReference type="InterPro" id="IPR045562">
    <property type="entry name" value="RecG_dom3_C"/>
</dbReference>
<accession>A0A542XD82</accession>
<dbReference type="CDD" id="cd04488">
    <property type="entry name" value="RecG_wedge_OBF"/>
    <property type="match status" value="1"/>
</dbReference>
<evidence type="ECO:0000256" key="13">
    <source>
        <dbReference type="ARBA" id="ARBA00034808"/>
    </source>
</evidence>
<protein>
    <recommendedName>
        <fullName evidence="2 15">ATP-dependent DNA helicase RecG</fullName>
        <ecNumber evidence="13 15">5.6.2.4</ecNumber>
    </recommendedName>
</protein>
<comment type="catalytic activity">
    <reaction evidence="14 15">
        <text>ATP + H2O = ADP + phosphate + H(+)</text>
        <dbReference type="Rhea" id="RHEA:13065"/>
        <dbReference type="ChEBI" id="CHEBI:15377"/>
        <dbReference type="ChEBI" id="CHEBI:15378"/>
        <dbReference type="ChEBI" id="CHEBI:30616"/>
        <dbReference type="ChEBI" id="CHEBI:43474"/>
        <dbReference type="ChEBI" id="CHEBI:456216"/>
        <dbReference type="EC" id="5.6.2.4"/>
    </reaction>
</comment>
<keyword evidence="3 15" id="KW-0547">Nucleotide-binding</keyword>
<dbReference type="Pfam" id="PF00270">
    <property type="entry name" value="DEAD"/>
    <property type="match status" value="1"/>
</dbReference>
<keyword evidence="7 15" id="KW-0067">ATP-binding</keyword>
<evidence type="ECO:0000313" key="18">
    <source>
        <dbReference type="EMBL" id="TQL33764.1"/>
    </source>
</evidence>
<comment type="function">
    <text evidence="15">Plays a critical role in recombination and DNA repair. Helps process Holliday junction intermediates to mature products by catalyzing branch migration. Has replication fork regression activity, unwinds stalled or blocked replication forks to make a HJ that can be resolved. Has a DNA unwinding activity characteristic of a DNA helicase with 3'-5' polarity.</text>
</comment>
<evidence type="ECO:0000256" key="4">
    <source>
        <dbReference type="ARBA" id="ARBA00022763"/>
    </source>
</evidence>
<evidence type="ECO:0000256" key="1">
    <source>
        <dbReference type="ARBA" id="ARBA00007504"/>
    </source>
</evidence>
<dbReference type="Pfam" id="PF17191">
    <property type="entry name" value="RecG_wedge"/>
    <property type="match status" value="1"/>
</dbReference>
<dbReference type="RefSeq" id="WP_142005741.1">
    <property type="nucleotide sequence ID" value="NZ_CAJTBP010000001.1"/>
</dbReference>
<dbReference type="GO" id="GO:0003677">
    <property type="term" value="F:DNA binding"/>
    <property type="evidence" value="ECO:0007669"/>
    <property type="project" value="UniProtKB-KW"/>
</dbReference>
<evidence type="ECO:0000256" key="8">
    <source>
        <dbReference type="ARBA" id="ARBA00023125"/>
    </source>
</evidence>
<evidence type="ECO:0000313" key="19">
    <source>
        <dbReference type="Proteomes" id="UP000318336"/>
    </source>
</evidence>
<dbReference type="PANTHER" id="PTHR47964:SF1">
    <property type="entry name" value="ATP-DEPENDENT DNA HELICASE HOMOLOG RECG, CHLOROPLASTIC"/>
    <property type="match status" value="1"/>
</dbReference>
<keyword evidence="19" id="KW-1185">Reference proteome</keyword>
<feature type="domain" description="Helicase C-terminal" evidence="17">
    <location>
        <begin position="508"/>
        <end position="675"/>
    </location>
</feature>
<dbReference type="GO" id="GO:0016887">
    <property type="term" value="F:ATP hydrolysis activity"/>
    <property type="evidence" value="ECO:0007669"/>
    <property type="project" value="RHEA"/>
</dbReference>
<dbReference type="PROSITE" id="PS51192">
    <property type="entry name" value="HELICASE_ATP_BIND_1"/>
    <property type="match status" value="1"/>
</dbReference>
<dbReference type="CDD" id="cd17992">
    <property type="entry name" value="DEXHc_RecG"/>
    <property type="match status" value="1"/>
</dbReference>
<evidence type="ECO:0000256" key="7">
    <source>
        <dbReference type="ARBA" id="ARBA00022840"/>
    </source>
</evidence>
<dbReference type="Gene3D" id="3.40.50.300">
    <property type="entry name" value="P-loop containing nucleotide triphosphate hydrolases"/>
    <property type="match status" value="2"/>
</dbReference>
<evidence type="ECO:0000256" key="11">
    <source>
        <dbReference type="ARBA" id="ARBA00023235"/>
    </source>
</evidence>
<dbReference type="PANTHER" id="PTHR47964">
    <property type="entry name" value="ATP-DEPENDENT DNA HELICASE HOMOLOG RECG, CHLOROPLASTIC"/>
    <property type="match status" value="1"/>
</dbReference>
<dbReference type="InterPro" id="IPR047112">
    <property type="entry name" value="RecG/Mfd"/>
</dbReference>
<dbReference type="OrthoDB" id="9804325at2"/>
<dbReference type="SMART" id="SM00490">
    <property type="entry name" value="HELICc"/>
    <property type="match status" value="1"/>
</dbReference>
<dbReference type="AlphaFoldDB" id="A0A542XD82"/>
<dbReference type="SUPFAM" id="SSF50249">
    <property type="entry name" value="Nucleic acid-binding proteins"/>
    <property type="match status" value="1"/>
</dbReference>
<dbReference type="Pfam" id="PF19833">
    <property type="entry name" value="RecG_dom3_C"/>
    <property type="match status" value="1"/>
</dbReference>
<name>A0A542XD82_9MICO</name>
<dbReference type="GO" id="GO:0043138">
    <property type="term" value="F:3'-5' DNA helicase activity"/>
    <property type="evidence" value="ECO:0007669"/>
    <property type="project" value="UniProtKB-EC"/>
</dbReference>
<keyword evidence="8" id="KW-0238">DNA-binding</keyword>
<dbReference type="SMART" id="SM00487">
    <property type="entry name" value="DEXDc"/>
    <property type="match status" value="1"/>
</dbReference>
<evidence type="ECO:0000256" key="10">
    <source>
        <dbReference type="ARBA" id="ARBA00023204"/>
    </source>
</evidence>
<evidence type="ECO:0000256" key="12">
    <source>
        <dbReference type="ARBA" id="ARBA00034617"/>
    </source>
</evidence>
<keyword evidence="9 15" id="KW-0233">DNA recombination</keyword>
<evidence type="ECO:0000256" key="2">
    <source>
        <dbReference type="ARBA" id="ARBA00017846"/>
    </source>
</evidence>
<organism evidence="18 19">
    <name type="scientific">Barrientosiimonas humi</name>
    <dbReference type="NCBI Taxonomy" id="999931"/>
    <lineage>
        <taxon>Bacteria</taxon>
        <taxon>Bacillati</taxon>
        <taxon>Actinomycetota</taxon>
        <taxon>Actinomycetes</taxon>
        <taxon>Micrococcales</taxon>
        <taxon>Dermacoccaceae</taxon>
        <taxon>Barrientosiimonas</taxon>
    </lineage>
</organism>
<evidence type="ECO:0000256" key="14">
    <source>
        <dbReference type="ARBA" id="ARBA00048988"/>
    </source>
</evidence>
<dbReference type="SUPFAM" id="SSF52540">
    <property type="entry name" value="P-loop containing nucleoside triphosphate hydrolases"/>
    <property type="match status" value="2"/>
</dbReference>
<dbReference type="InterPro" id="IPR033454">
    <property type="entry name" value="RecG_wedge"/>
</dbReference>
<comment type="similarity">
    <text evidence="1 15">Belongs to the helicase family. RecG subfamily.</text>
</comment>
<dbReference type="InterPro" id="IPR011545">
    <property type="entry name" value="DEAD/DEAH_box_helicase_dom"/>
</dbReference>
<keyword evidence="4 15" id="KW-0227">DNA damage</keyword>
<evidence type="ECO:0000256" key="3">
    <source>
        <dbReference type="ARBA" id="ARBA00022741"/>
    </source>
</evidence>
<dbReference type="InterPro" id="IPR001650">
    <property type="entry name" value="Helicase_C-like"/>
</dbReference>
<evidence type="ECO:0000259" key="17">
    <source>
        <dbReference type="PROSITE" id="PS51194"/>
    </source>
</evidence>
<evidence type="ECO:0000256" key="5">
    <source>
        <dbReference type="ARBA" id="ARBA00022801"/>
    </source>
</evidence>
<gene>
    <name evidence="18" type="ORF">FB554_1915</name>
</gene>